<evidence type="ECO:0000313" key="2">
    <source>
        <dbReference type="Proteomes" id="UP001322664"/>
    </source>
</evidence>
<protein>
    <recommendedName>
        <fullName evidence="3">TMhelix containing protein</fullName>
    </recommendedName>
</protein>
<dbReference type="EMBL" id="CP137624">
    <property type="protein sequence ID" value="WPK11179.1"/>
    <property type="molecule type" value="Genomic_DNA"/>
</dbReference>
<gene>
    <name evidence="1" type="ORF">R6U77_14975</name>
</gene>
<evidence type="ECO:0000313" key="1">
    <source>
        <dbReference type="EMBL" id="WPK11179.1"/>
    </source>
</evidence>
<dbReference type="Proteomes" id="UP001322664">
    <property type="component" value="Chromosome"/>
</dbReference>
<keyword evidence="2" id="KW-1185">Reference proteome</keyword>
<evidence type="ECO:0008006" key="3">
    <source>
        <dbReference type="Google" id="ProtNLM"/>
    </source>
</evidence>
<reference evidence="1 2" key="1">
    <citation type="submission" date="2023-09" db="EMBL/GenBank/DDBJ databases">
        <authorList>
            <person name="Page C.A."/>
            <person name="Perez-Diaz I.M."/>
        </authorList>
    </citation>
    <scope>NUCLEOTIDE SEQUENCE [LARGE SCALE GENOMIC DNA]</scope>
    <source>
        <strain evidence="1 2">Ll15</strain>
    </source>
</reference>
<proteinExistence type="predicted"/>
<sequence length="69" mass="7834">MKETKFKVAITILASALIIGYTALQLMDLANIHKTNQRLIEECFQSWTNDNTLTITKTATNQMISCEKQ</sequence>
<name>A0ABZ0RVW3_9BACI</name>
<organism evidence="1 2">
    <name type="scientific">Lysinibacillus louembei</name>
    <dbReference type="NCBI Taxonomy" id="1470088"/>
    <lineage>
        <taxon>Bacteria</taxon>
        <taxon>Bacillati</taxon>
        <taxon>Bacillota</taxon>
        <taxon>Bacilli</taxon>
        <taxon>Bacillales</taxon>
        <taxon>Bacillaceae</taxon>
        <taxon>Lysinibacillus</taxon>
    </lineage>
</organism>
<dbReference type="RefSeq" id="WP_319836257.1">
    <property type="nucleotide sequence ID" value="NZ_CP137624.1"/>
</dbReference>
<accession>A0ABZ0RVW3</accession>